<evidence type="ECO:0000313" key="5">
    <source>
        <dbReference type="Proteomes" id="UP000800092"/>
    </source>
</evidence>
<feature type="region of interest" description="Disordered" evidence="1">
    <location>
        <begin position="99"/>
        <end position="132"/>
    </location>
</feature>
<dbReference type="PANTHER" id="PTHR47284:SF3">
    <property type="entry name" value="FATTY-ACID-BINDING PROTEIN 2"/>
    <property type="match status" value="1"/>
</dbReference>
<feature type="domain" description="Chalcone isomerase" evidence="3">
    <location>
        <begin position="193"/>
        <end position="399"/>
    </location>
</feature>
<dbReference type="InterPro" id="IPR016088">
    <property type="entry name" value="Chalcone_isomerase_3-sand"/>
</dbReference>
<feature type="transmembrane region" description="Helical" evidence="2">
    <location>
        <begin position="77"/>
        <end position="96"/>
    </location>
</feature>
<dbReference type="InterPro" id="IPR036298">
    <property type="entry name" value="Chalcone_isomerase_sf"/>
</dbReference>
<evidence type="ECO:0000256" key="2">
    <source>
        <dbReference type="SAM" id="Phobius"/>
    </source>
</evidence>
<gene>
    <name evidence="4" type="ORF">EV356DRAFT_316881</name>
</gene>
<dbReference type="InterPro" id="IPR016087">
    <property type="entry name" value="Chalcone_isomerase"/>
</dbReference>
<dbReference type="EMBL" id="ML991833">
    <property type="protein sequence ID" value="KAF2230966.1"/>
    <property type="molecule type" value="Genomic_DNA"/>
</dbReference>
<keyword evidence="2" id="KW-0812">Transmembrane</keyword>
<dbReference type="OrthoDB" id="18193at2759"/>
<reference evidence="4" key="1">
    <citation type="journal article" date="2020" name="Stud. Mycol.">
        <title>101 Dothideomycetes genomes: a test case for predicting lifestyles and emergence of pathogens.</title>
        <authorList>
            <person name="Haridas S."/>
            <person name="Albert R."/>
            <person name="Binder M."/>
            <person name="Bloem J."/>
            <person name="Labutti K."/>
            <person name="Salamov A."/>
            <person name="Andreopoulos B."/>
            <person name="Baker S."/>
            <person name="Barry K."/>
            <person name="Bills G."/>
            <person name="Bluhm B."/>
            <person name="Cannon C."/>
            <person name="Castanera R."/>
            <person name="Culley D."/>
            <person name="Daum C."/>
            <person name="Ezra D."/>
            <person name="Gonzalez J."/>
            <person name="Henrissat B."/>
            <person name="Kuo A."/>
            <person name="Liang C."/>
            <person name="Lipzen A."/>
            <person name="Lutzoni F."/>
            <person name="Magnuson J."/>
            <person name="Mondo S."/>
            <person name="Nolan M."/>
            <person name="Ohm R."/>
            <person name="Pangilinan J."/>
            <person name="Park H.-J."/>
            <person name="Ramirez L."/>
            <person name="Alfaro M."/>
            <person name="Sun H."/>
            <person name="Tritt A."/>
            <person name="Yoshinaga Y."/>
            <person name="Zwiers L.-H."/>
            <person name="Turgeon B."/>
            <person name="Goodwin S."/>
            <person name="Spatafora J."/>
            <person name="Crous P."/>
            <person name="Grigoriev I."/>
        </authorList>
    </citation>
    <scope>NUCLEOTIDE SEQUENCE</scope>
    <source>
        <strain evidence="4">Tuck. ex Michener</strain>
    </source>
</reference>
<protein>
    <submittedName>
        <fullName evidence="4">Chalcone isomerase</fullName>
    </submittedName>
</protein>
<keyword evidence="2" id="KW-0472">Membrane</keyword>
<keyword evidence="2" id="KW-1133">Transmembrane helix</keyword>
<proteinExistence type="predicted"/>
<organism evidence="4 5">
    <name type="scientific">Viridothelium virens</name>
    <name type="common">Speckled blister lichen</name>
    <name type="synonym">Trypethelium virens</name>
    <dbReference type="NCBI Taxonomy" id="1048519"/>
    <lineage>
        <taxon>Eukaryota</taxon>
        <taxon>Fungi</taxon>
        <taxon>Dikarya</taxon>
        <taxon>Ascomycota</taxon>
        <taxon>Pezizomycotina</taxon>
        <taxon>Dothideomycetes</taxon>
        <taxon>Dothideomycetes incertae sedis</taxon>
        <taxon>Trypetheliales</taxon>
        <taxon>Trypetheliaceae</taxon>
        <taxon>Viridothelium</taxon>
    </lineage>
</organism>
<dbReference type="SUPFAM" id="SSF54626">
    <property type="entry name" value="Chalcone isomerase"/>
    <property type="match status" value="1"/>
</dbReference>
<keyword evidence="4" id="KW-0413">Isomerase</keyword>
<dbReference type="Pfam" id="PF16035">
    <property type="entry name" value="Chalcone_2"/>
    <property type="match status" value="1"/>
</dbReference>
<dbReference type="Proteomes" id="UP000800092">
    <property type="component" value="Unassembled WGS sequence"/>
</dbReference>
<evidence type="ECO:0000259" key="3">
    <source>
        <dbReference type="Pfam" id="PF16035"/>
    </source>
</evidence>
<name>A0A6A6GYT4_VIRVR</name>
<dbReference type="Gene3D" id="3.50.70.10">
    <property type="match status" value="1"/>
</dbReference>
<evidence type="ECO:0000256" key="1">
    <source>
        <dbReference type="SAM" id="MobiDB-lite"/>
    </source>
</evidence>
<sequence>MNPPNIAARLAIPRGTFVCKNHTRFSPNVQQSRSIFSPSLRSFDRVSDGRLRNPIDPVAFHRREATQRAYHVRRNKFMFAGAVACMIIPVIIFYNADIPPPDTSKTNKTTPESRRSLIPRENADSSSKATETFAGKPVHVIPGGKVLAEDPDSPTGAEVELVETGTSTIPHFPKTIHIPEQNQIAGSTNVTDDEYTLVGLGIRTVSFLSIQVYVVGMYVRTTDIGVLQSAMIRQVDPVATALVPMEKTQLRQKLVDPEEGRVLWETLLKDSGIRTAIRIVPTRNTDFAHLRDGWVRGITARTQEATKRGDQSYEDEQFGLAMKNFKSVFGGKGKAPKGSVLLLTRDEKGKLAALYQEKEGKGAYQAMGSVDDERVARLVWMGYLAGKNVSSEGAREGIVDGVMAFVERPVGTVETRIS</sequence>
<dbReference type="PANTHER" id="PTHR47284">
    <property type="entry name" value="FATTY-ACID-BINDING PROTEIN 2"/>
    <property type="match status" value="1"/>
</dbReference>
<evidence type="ECO:0000313" key="4">
    <source>
        <dbReference type="EMBL" id="KAF2230966.1"/>
    </source>
</evidence>
<keyword evidence="5" id="KW-1185">Reference proteome</keyword>
<accession>A0A6A6GYT4</accession>
<dbReference type="AlphaFoldDB" id="A0A6A6GYT4"/>
<dbReference type="GO" id="GO:0016872">
    <property type="term" value="F:intramolecular lyase activity"/>
    <property type="evidence" value="ECO:0007669"/>
    <property type="project" value="InterPro"/>
</dbReference>